<dbReference type="Gene3D" id="2.60.40.1090">
    <property type="entry name" value="Fimbrial-type adhesion domain"/>
    <property type="match status" value="1"/>
</dbReference>
<comment type="similarity">
    <text evidence="2">Belongs to the fimbrial protein family.</text>
</comment>
<dbReference type="PANTHER" id="PTHR33420:SF12">
    <property type="entry name" value="FIMBRIN-LIKE PROTEIN FIMI-RELATED"/>
    <property type="match status" value="1"/>
</dbReference>
<dbReference type="Pfam" id="PF00419">
    <property type="entry name" value="Fimbrial"/>
    <property type="match status" value="1"/>
</dbReference>
<evidence type="ECO:0000256" key="1">
    <source>
        <dbReference type="ARBA" id="ARBA00004561"/>
    </source>
</evidence>
<dbReference type="KEGG" id="kox:KOX_07075"/>
<dbReference type="AlphaFoldDB" id="A0A0H3HA02"/>
<organism evidence="7 8">
    <name type="scientific">Klebsiella michiganensis (strain ATCC 8724 / DSM 4798 / JCM 20051 / NBRC 3318 / NRRL B-199 / KCTC 1686 / BUCSAV 143 / CCM 1901)</name>
    <dbReference type="NCBI Taxonomy" id="1006551"/>
    <lineage>
        <taxon>Bacteria</taxon>
        <taxon>Pseudomonadati</taxon>
        <taxon>Pseudomonadota</taxon>
        <taxon>Gammaproteobacteria</taxon>
        <taxon>Enterobacterales</taxon>
        <taxon>Enterobacteriaceae</taxon>
        <taxon>Klebsiella/Raoultella group</taxon>
        <taxon>Klebsiella</taxon>
    </lineage>
</organism>
<comment type="subcellular location">
    <subcellularLocation>
        <location evidence="1">Fimbrium</location>
    </subcellularLocation>
</comment>
<dbReference type="RefSeq" id="WP_014227395.1">
    <property type="nucleotide sequence ID" value="NC_016612.1"/>
</dbReference>
<proteinExistence type="inferred from homology"/>
<feature type="chain" id="PRO_5002610927" description="Fimbrial-type adhesion domain-containing protein" evidence="5">
    <location>
        <begin position="26"/>
        <end position="185"/>
    </location>
</feature>
<protein>
    <recommendedName>
        <fullName evidence="6">Fimbrial-type adhesion domain-containing protein</fullName>
    </recommendedName>
</protein>
<accession>A0A0H3HA02</accession>
<evidence type="ECO:0000313" key="8">
    <source>
        <dbReference type="Proteomes" id="UP000007843"/>
    </source>
</evidence>
<gene>
    <name evidence="7" type="ordered locus">KOX_07075</name>
</gene>
<evidence type="ECO:0000256" key="5">
    <source>
        <dbReference type="SAM" id="SignalP"/>
    </source>
</evidence>
<feature type="signal peptide" evidence="5">
    <location>
        <begin position="1"/>
        <end position="25"/>
    </location>
</feature>
<evidence type="ECO:0000256" key="3">
    <source>
        <dbReference type="ARBA" id="ARBA00022729"/>
    </source>
</evidence>
<evidence type="ECO:0000256" key="2">
    <source>
        <dbReference type="ARBA" id="ARBA00006671"/>
    </source>
</evidence>
<dbReference type="GeneID" id="66562494"/>
<dbReference type="GO" id="GO:0009289">
    <property type="term" value="C:pilus"/>
    <property type="evidence" value="ECO:0007669"/>
    <property type="project" value="UniProtKB-SubCell"/>
</dbReference>
<name>A0A0H3HA02_KLEM8</name>
<dbReference type="InterPro" id="IPR036937">
    <property type="entry name" value="Adhesion_dom_fimbrial_sf"/>
</dbReference>
<dbReference type="InterPro" id="IPR008966">
    <property type="entry name" value="Adhesion_dom_sf"/>
</dbReference>
<keyword evidence="3 5" id="KW-0732">Signal</keyword>
<dbReference type="EMBL" id="CP003218">
    <property type="protein sequence ID" value="AEX03145.1"/>
    <property type="molecule type" value="Genomic_DNA"/>
</dbReference>
<dbReference type="GO" id="GO:0043709">
    <property type="term" value="P:cell adhesion involved in single-species biofilm formation"/>
    <property type="evidence" value="ECO:0007669"/>
    <property type="project" value="TreeGrafter"/>
</dbReference>
<dbReference type="PANTHER" id="PTHR33420">
    <property type="entry name" value="FIMBRIAL SUBUNIT ELFA-RELATED"/>
    <property type="match status" value="1"/>
</dbReference>
<dbReference type="InterPro" id="IPR000259">
    <property type="entry name" value="Adhesion_dom_fimbrial"/>
</dbReference>
<feature type="domain" description="Fimbrial-type adhesion" evidence="6">
    <location>
        <begin position="39"/>
        <end position="184"/>
    </location>
</feature>
<dbReference type="SUPFAM" id="SSF49401">
    <property type="entry name" value="Bacterial adhesins"/>
    <property type="match status" value="1"/>
</dbReference>
<dbReference type="HOGENOM" id="CLU_088965_0_0_6"/>
<dbReference type="Proteomes" id="UP000007843">
    <property type="component" value="Chromosome"/>
</dbReference>
<keyword evidence="4" id="KW-0281">Fimbrium</keyword>
<sequence>MNFTTQRLKAFSLAGAFLFPALAQAGNHHVVTVKGGDVEFQGAVVNAACAVDAGSEDLTVEMGQVRSNEFHGLGSWTDPQAFTITLKDCDTTVSQQVSVAFRGLTDGKDPGVLAVTDGAQSAQGVGLGIFDNQGNQIIPNTQPMNFTAIQDNTTVLNFVAKYRATSRTVVAGDANAQTWFTLTYL</sequence>
<evidence type="ECO:0000313" key="7">
    <source>
        <dbReference type="EMBL" id="AEX03145.1"/>
    </source>
</evidence>
<reference evidence="7 8" key="1">
    <citation type="journal article" date="2012" name="J. Bacteriol.">
        <title>Complete genome sequence of Klebsiella oxytoca KCTC 1686, used in production of 2,3-butanediol.</title>
        <authorList>
            <person name="Shin S.H."/>
            <person name="Kim S."/>
            <person name="Kim J.Y."/>
            <person name="Lee S."/>
            <person name="Um Y."/>
            <person name="Oh M.K."/>
            <person name="Kim Y.R."/>
            <person name="Lee J."/>
            <person name="Yang K.S."/>
        </authorList>
    </citation>
    <scope>NUCLEOTIDE SEQUENCE [LARGE SCALE GENOMIC DNA]</scope>
    <source>
        <strain evidence="8">ATCC 8724 / DSM 4798 / JCM 20051 / NBRC 3318 / NRRL B-199 / KCTC 1686</strain>
    </source>
</reference>
<dbReference type="InterPro" id="IPR050263">
    <property type="entry name" value="Bact_Fimbrial_Adh_Pro"/>
</dbReference>
<evidence type="ECO:0000259" key="6">
    <source>
        <dbReference type="Pfam" id="PF00419"/>
    </source>
</evidence>
<evidence type="ECO:0000256" key="4">
    <source>
        <dbReference type="ARBA" id="ARBA00023263"/>
    </source>
</evidence>